<dbReference type="EMBL" id="JAOCDZ010000037">
    <property type="protein sequence ID" value="MDH0740128.1"/>
    <property type="molecule type" value="Genomic_DNA"/>
</dbReference>
<sequence>MEQTREMVYAQPGTSNQQIGGVMPDDWIVMLTEKDGEGFKADPAGVWVPLVPQTVSRFQGREAMWQTPHGETTLFEAAEVVLADPATPAVYRRAWDDLQEIRRDSEMLAAIASTLGLTAAQIDGVFI</sequence>
<dbReference type="RefSeq" id="WP_279997543.1">
    <property type="nucleotide sequence ID" value="NZ_JAOCDZ010000037.1"/>
</dbReference>
<evidence type="ECO:0000313" key="2">
    <source>
        <dbReference type="Proteomes" id="UP001161094"/>
    </source>
</evidence>
<evidence type="ECO:0000313" key="1">
    <source>
        <dbReference type="EMBL" id="MDH0740128.1"/>
    </source>
</evidence>
<protein>
    <submittedName>
        <fullName evidence="1">Uncharacterized protein</fullName>
    </submittedName>
</protein>
<name>A0AA42LVD7_9BURK</name>
<dbReference type="Proteomes" id="UP001161094">
    <property type="component" value="Unassembled WGS sequence"/>
</dbReference>
<reference evidence="1" key="1">
    <citation type="submission" date="2022-09" db="EMBL/GenBank/DDBJ databases">
        <title>Intensive care unit water sources are persistently colonized with multi-drug resistant bacteria and are the site of extensive horizontal gene transfer of antibiotic resistance genes.</title>
        <authorList>
            <person name="Diorio-Toth L."/>
        </authorList>
    </citation>
    <scope>NUCLEOTIDE SEQUENCE</scope>
    <source>
        <strain evidence="1">GD03843</strain>
    </source>
</reference>
<comment type="caution">
    <text evidence="1">The sequence shown here is derived from an EMBL/GenBank/DDBJ whole genome shotgun (WGS) entry which is preliminary data.</text>
</comment>
<accession>A0AA42LVD7</accession>
<dbReference type="AlphaFoldDB" id="A0AA42LVD7"/>
<proteinExistence type="predicted"/>
<gene>
    <name evidence="1" type="ORF">N5D93_30305</name>
</gene>
<feature type="non-terminal residue" evidence="1">
    <location>
        <position position="127"/>
    </location>
</feature>
<organism evidence="1 2">
    <name type="scientific">Achromobacter spanius</name>
    <dbReference type="NCBI Taxonomy" id="217203"/>
    <lineage>
        <taxon>Bacteria</taxon>
        <taxon>Pseudomonadati</taxon>
        <taxon>Pseudomonadota</taxon>
        <taxon>Betaproteobacteria</taxon>
        <taxon>Burkholderiales</taxon>
        <taxon>Alcaligenaceae</taxon>
        <taxon>Achromobacter</taxon>
    </lineage>
</organism>